<dbReference type="Proteomes" id="UP000650424">
    <property type="component" value="Unassembled WGS sequence"/>
</dbReference>
<keyword evidence="10" id="KW-0460">Magnesium</keyword>
<dbReference type="Gene3D" id="3.30.70.100">
    <property type="match status" value="1"/>
</dbReference>
<evidence type="ECO:0000256" key="1">
    <source>
        <dbReference type="ARBA" id="ARBA00004651"/>
    </source>
</evidence>
<comment type="caution">
    <text evidence="17">The sequence shown here is derived from an EMBL/GenBank/DDBJ whole genome shotgun (WGS) entry which is preliminary data.</text>
</comment>
<evidence type="ECO:0000256" key="10">
    <source>
        <dbReference type="ARBA" id="ARBA00022842"/>
    </source>
</evidence>
<gene>
    <name evidence="17" type="primary">cadA</name>
    <name evidence="17" type="ORF">H8L32_02210</name>
</gene>
<dbReference type="SUPFAM" id="SSF55008">
    <property type="entry name" value="HMA, heavy metal-associated domain"/>
    <property type="match status" value="1"/>
</dbReference>
<feature type="transmembrane region" description="Helical" evidence="15">
    <location>
        <begin position="203"/>
        <end position="222"/>
    </location>
</feature>
<organism evidence="17 18">
    <name type="scientific">Undibacterium hunanense</name>
    <dbReference type="NCBI Taxonomy" id="2762292"/>
    <lineage>
        <taxon>Bacteria</taxon>
        <taxon>Pseudomonadati</taxon>
        <taxon>Pseudomonadota</taxon>
        <taxon>Betaproteobacteria</taxon>
        <taxon>Burkholderiales</taxon>
        <taxon>Oxalobacteraceae</taxon>
        <taxon>Undibacterium</taxon>
    </lineage>
</organism>
<dbReference type="InterPro" id="IPR036412">
    <property type="entry name" value="HAD-like_sf"/>
</dbReference>
<dbReference type="InterPro" id="IPR018303">
    <property type="entry name" value="ATPase_P-typ_P_site"/>
</dbReference>
<keyword evidence="5" id="KW-0597">Phosphoprotein</keyword>
<dbReference type="Gene3D" id="3.40.1110.10">
    <property type="entry name" value="Calcium-transporting ATPase, cytoplasmic domain N"/>
    <property type="match status" value="1"/>
</dbReference>
<dbReference type="EMBL" id="JACOGF010000001">
    <property type="protein sequence ID" value="MBC3916290.1"/>
    <property type="molecule type" value="Genomic_DNA"/>
</dbReference>
<dbReference type="NCBIfam" id="TIGR01525">
    <property type="entry name" value="ATPase-IB_hvy"/>
    <property type="match status" value="1"/>
</dbReference>
<dbReference type="PROSITE" id="PS01047">
    <property type="entry name" value="HMA_1"/>
    <property type="match status" value="1"/>
</dbReference>
<feature type="transmembrane region" description="Helical" evidence="15">
    <location>
        <begin position="388"/>
        <end position="419"/>
    </location>
</feature>
<dbReference type="CDD" id="cd02079">
    <property type="entry name" value="P-type_ATPase_HM"/>
    <property type="match status" value="1"/>
</dbReference>
<proteinExistence type="inferred from homology"/>
<keyword evidence="8 15" id="KW-0547">Nucleotide-binding</keyword>
<evidence type="ECO:0000256" key="13">
    <source>
        <dbReference type="ARBA" id="ARBA00023065"/>
    </source>
</evidence>
<feature type="transmembrane region" description="Helical" evidence="15">
    <location>
        <begin position="364"/>
        <end position="382"/>
    </location>
</feature>
<sequence>MSTLVNTMTTASVSDVKLALENEKLNLSGMRCAACVQLIEFRVRQLAGVSSFKINSASHRADVVWNPDLVSLKRILSAIMDLGYGALPASQSPDAMEKKEGRLALWRLFVAGFAMMQVMMYAFPAYLVPVPQIDGDLTPDLDRLLKIASMIITIPVIGFSAMPFFRSAWRDLKNRHVGMDVPVSLGILCTFLASVWATFAGGAVYFDSAIMFVFLLLGARLIESRVQKKTSAALRILTQLTPGMAQRFVDYPQQAQTEQIDISALRVGDMVLVAAGEHIPADGIVIAGDSACDEALMTGESLPVPKTAGSKLIAGAINISGALVMQTQEVGGATQLSQLIAMMEAAASEKPPLVLLADKHASRFLLIILLLSIISGVVWWHIDSARAFWIAISIVVVTCPCALSLATPGVMSAAIGILAKNGVLLTKSRAIQAMASATHIVFDKTGTLTLGKLQVDQMLLLQQRDGNEHEYERARQIAFALASRSSHPVSRAIADYLTPYIALHKAGKTSAVQADDLLSLHEVPGAGLEAVVGGVRYRLGNPGFALAGIHLDIPDVLKQQTLAVLATEQEALFLFALDDVLRDDAVAAIRQLKSKGKKILLLSGDRAEVVARVAAQCDIQNARAGLSPAGKYEAVRQLQAAGHVVVMVGDGMNDGPVLGLADVSVAMGQGAAISQSRSDMLLMSNRLLDLDFGLTLAAKAYALIRENLAWAVFYNLIAIPAAISGLLEPWHAALGMSLSSLIVVLNALRLYRLPQPLHVLQEQA</sequence>
<dbReference type="SUPFAM" id="SSF56784">
    <property type="entry name" value="HAD-like"/>
    <property type="match status" value="1"/>
</dbReference>
<dbReference type="InterPro" id="IPR027256">
    <property type="entry name" value="P-typ_ATPase_IB"/>
</dbReference>
<feature type="transmembrane region" description="Helical" evidence="15">
    <location>
        <begin position="177"/>
        <end position="197"/>
    </location>
</feature>
<reference evidence="17 18" key="1">
    <citation type="submission" date="2020-08" db="EMBL/GenBank/DDBJ databases">
        <title>Novel species isolated from subtropical streams in China.</title>
        <authorList>
            <person name="Lu H."/>
        </authorList>
    </citation>
    <scope>NUCLEOTIDE SEQUENCE [LARGE SCALE GENOMIC DNA]</scope>
    <source>
        <strain evidence="17 18">CY18W</strain>
    </source>
</reference>
<feature type="transmembrane region" description="Helical" evidence="15">
    <location>
        <begin position="708"/>
        <end position="727"/>
    </location>
</feature>
<dbReference type="SFLD" id="SFLDG00002">
    <property type="entry name" value="C1.7:_P-type_atpase_like"/>
    <property type="match status" value="1"/>
</dbReference>
<keyword evidence="11" id="KW-1278">Translocase</keyword>
<feature type="domain" description="HMA" evidence="16">
    <location>
        <begin position="21"/>
        <end position="87"/>
    </location>
</feature>
<dbReference type="InterPro" id="IPR001757">
    <property type="entry name" value="P_typ_ATPase"/>
</dbReference>
<keyword evidence="13" id="KW-0406">Ion transport</keyword>
<dbReference type="Gene3D" id="3.40.50.1000">
    <property type="entry name" value="HAD superfamily/HAD-like"/>
    <property type="match status" value="1"/>
</dbReference>
<dbReference type="Pfam" id="PF00122">
    <property type="entry name" value="E1-E2_ATPase"/>
    <property type="match status" value="1"/>
</dbReference>
<dbReference type="InterPro" id="IPR059000">
    <property type="entry name" value="ATPase_P-type_domA"/>
</dbReference>
<keyword evidence="4 15" id="KW-1003">Cell membrane</keyword>
<keyword evidence="18" id="KW-1185">Reference proteome</keyword>
<evidence type="ECO:0000256" key="2">
    <source>
        <dbReference type="ARBA" id="ARBA00006024"/>
    </source>
</evidence>
<dbReference type="SFLD" id="SFLDF00027">
    <property type="entry name" value="p-type_atpase"/>
    <property type="match status" value="1"/>
</dbReference>
<dbReference type="PANTHER" id="PTHR43520:SF5">
    <property type="entry name" value="CATION-TRANSPORTING P-TYPE ATPASE-RELATED"/>
    <property type="match status" value="1"/>
</dbReference>
<comment type="subcellular location">
    <subcellularLocation>
        <location evidence="1">Cell membrane</location>
        <topology evidence="1">Multi-pass membrane protein</topology>
    </subcellularLocation>
</comment>
<feature type="transmembrane region" description="Helical" evidence="15">
    <location>
        <begin position="733"/>
        <end position="751"/>
    </location>
</feature>
<dbReference type="SUPFAM" id="SSF81665">
    <property type="entry name" value="Calcium ATPase, transmembrane domain M"/>
    <property type="match status" value="1"/>
</dbReference>
<evidence type="ECO:0000313" key="17">
    <source>
        <dbReference type="EMBL" id="MBC3916290.1"/>
    </source>
</evidence>
<dbReference type="PRINTS" id="PR00119">
    <property type="entry name" value="CATATPASE"/>
</dbReference>
<dbReference type="InterPro" id="IPR008250">
    <property type="entry name" value="ATPase_P-typ_transduc_dom_A_sf"/>
</dbReference>
<dbReference type="PANTHER" id="PTHR43520">
    <property type="entry name" value="ATP7, ISOFORM B"/>
    <property type="match status" value="1"/>
</dbReference>
<dbReference type="InterPro" id="IPR044492">
    <property type="entry name" value="P_typ_ATPase_HD_dom"/>
</dbReference>
<dbReference type="InterPro" id="IPR017969">
    <property type="entry name" value="Heavy-metal-associated_CS"/>
</dbReference>
<dbReference type="InterPro" id="IPR023298">
    <property type="entry name" value="ATPase_P-typ_TM_dom_sf"/>
</dbReference>
<protein>
    <submittedName>
        <fullName evidence="17">Cadmium-translocating P-type ATPase</fullName>
    </submittedName>
</protein>
<dbReference type="Pfam" id="PF00702">
    <property type="entry name" value="Hydrolase"/>
    <property type="match status" value="1"/>
</dbReference>
<keyword evidence="6 15" id="KW-0812">Transmembrane</keyword>
<keyword evidence="12 15" id="KW-1133">Transmembrane helix</keyword>
<dbReference type="Gene3D" id="2.70.150.10">
    <property type="entry name" value="Calcium-transporting ATPase, cytoplasmic transduction domain A"/>
    <property type="match status" value="1"/>
</dbReference>
<dbReference type="PROSITE" id="PS50846">
    <property type="entry name" value="HMA_2"/>
    <property type="match status" value="1"/>
</dbReference>
<evidence type="ECO:0000313" key="18">
    <source>
        <dbReference type="Proteomes" id="UP000650424"/>
    </source>
</evidence>
<dbReference type="InterPro" id="IPR006121">
    <property type="entry name" value="HMA_dom"/>
</dbReference>
<comment type="similarity">
    <text evidence="2 15">Belongs to the cation transport ATPase (P-type) (TC 3.A.3) family. Type IB subfamily.</text>
</comment>
<evidence type="ECO:0000256" key="7">
    <source>
        <dbReference type="ARBA" id="ARBA00022723"/>
    </source>
</evidence>
<keyword evidence="9 15" id="KW-0067">ATP-binding</keyword>
<dbReference type="NCBIfam" id="TIGR01494">
    <property type="entry name" value="ATPase_P-type"/>
    <property type="match status" value="2"/>
</dbReference>
<feature type="transmembrane region" description="Helical" evidence="15">
    <location>
        <begin position="105"/>
        <end position="127"/>
    </location>
</feature>
<evidence type="ECO:0000256" key="9">
    <source>
        <dbReference type="ARBA" id="ARBA00022840"/>
    </source>
</evidence>
<dbReference type="NCBIfam" id="TIGR01512">
    <property type="entry name" value="ATPase-IB2_Cd"/>
    <property type="match status" value="1"/>
</dbReference>
<keyword evidence="7 15" id="KW-0479">Metal-binding</keyword>
<dbReference type="InterPro" id="IPR023214">
    <property type="entry name" value="HAD_sf"/>
</dbReference>
<dbReference type="SFLD" id="SFLDS00003">
    <property type="entry name" value="Haloacid_Dehalogenase"/>
    <property type="match status" value="1"/>
</dbReference>
<keyword evidence="14 15" id="KW-0472">Membrane</keyword>
<dbReference type="CDD" id="cd00371">
    <property type="entry name" value="HMA"/>
    <property type="match status" value="1"/>
</dbReference>
<keyword evidence="3" id="KW-0813">Transport</keyword>
<evidence type="ECO:0000256" key="14">
    <source>
        <dbReference type="ARBA" id="ARBA00023136"/>
    </source>
</evidence>
<evidence type="ECO:0000259" key="16">
    <source>
        <dbReference type="PROSITE" id="PS50846"/>
    </source>
</evidence>
<dbReference type="RefSeq" id="WP_186945519.1">
    <property type="nucleotide sequence ID" value="NZ_JACOGF010000001.1"/>
</dbReference>
<evidence type="ECO:0000256" key="3">
    <source>
        <dbReference type="ARBA" id="ARBA00022448"/>
    </source>
</evidence>
<evidence type="ECO:0000256" key="15">
    <source>
        <dbReference type="RuleBase" id="RU362081"/>
    </source>
</evidence>
<evidence type="ECO:0000256" key="12">
    <source>
        <dbReference type="ARBA" id="ARBA00022989"/>
    </source>
</evidence>
<dbReference type="SUPFAM" id="SSF81653">
    <property type="entry name" value="Calcium ATPase, transduction domain A"/>
    <property type="match status" value="1"/>
</dbReference>
<dbReference type="Pfam" id="PF00403">
    <property type="entry name" value="HMA"/>
    <property type="match status" value="1"/>
</dbReference>
<dbReference type="PROSITE" id="PS00154">
    <property type="entry name" value="ATPASE_E1_E2"/>
    <property type="match status" value="1"/>
</dbReference>
<evidence type="ECO:0000256" key="4">
    <source>
        <dbReference type="ARBA" id="ARBA00022475"/>
    </source>
</evidence>
<evidence type="ECO:0000256" key="5">
    <source>
        <dbReference type="ARBA" id="ARBA00022553"/>
    </source>
</evidence>
<name>A0ABR6ZLK0_9BURK</name>
<evidence type="ECO:0000256" key="6">
    <source>
        <dbReference type="ARBA" id="ARBA00022692"/>
    </source>
</evidence>
<accession>A0ABR6ZLK0</accession>
<evidence type="ECO:0000256" key="8">
    <source>
        <dbReference type="ARBA" id="ARBA00022741"/>
    </source>
</evidence>
<evidence type="ECO:0000256" key="11">
    <source>
        <dbReference type="ARBA" id="ARBA00022967"/>
    </source>
</evidence>
<dbReference type="InterPro" id="IPR023299">
    <property type="entry name" value="ATPase_P-typ_cyto_dom_N"/>
</dbReference>
<feature type="transmembrane region" description="Helical" evidence="15">
    <location>
        <begin position="147"/>
        <end position="165"/>
    </location>
</feature>
<dbReference type="InterPro" id="IPR036163">
    <property type="entry name" value="HMA_dom_sf"/>
</dbReference>